<accession>A0A6J2ULP4</accession>
<evidence type="ECO:0000313" key="6">
    <source>
        <dbReference type="RefSeq" id="XP_030621225.1"/>
    </source>
</evidence>
<feature type="compositionally biased region" description="Basic residues" evidence="3">
    <location>
        <begin position="1145"/>
        <end position="1157"/>
    </location>
</feature>
<dbReference type="InterPro" id="IPR016024">
    <property type="entry name" value="ARM-type_fold"/>
</dbReference>
<proteinExistence type="inferred from homology"/>
<feature type="compositionally biased region" description="Low complexity" evidence="3">
    <location>
        <begin position="1097"/>
        <end position="1108"/>
    </location>
</feature>
<dbReference type="Proteomes" id="UP000504632">
    <property type="component" value="Chromosome 2"/>
</dbReference>
<dbReference type="GeneID" id="115804876"/>
<dbReference type="GO" id="GO:0051301">
    <property type="term" value="P:cell division"/>
    <property type="evidence" value="ECO:0007669"/>
    <property type="project" value="UniProtKB-UniRule"/>
</dbReference>
<feature type="compositionally biased region" description="Polar residues" evidence="3">
    <location>
        <begin position="1055"/>
        <end position="1068"/>
    </location>
</feature>
<dbReference type="InterPro" id="IPR039662">
    <property type="entry name" value="Cohesin_Scc3/SA"/>
</dbReference>
<feature type="compositionally biased region" description="Low complexity" evidence="3">
    <location>
        <begin position="54"/>
        <end position="69"/>
    </location>
</feature>
<keyword evidence="2" id="KW-0158">Chromosome</keyword>
<keyword evidence="2" id="KW-0539">Nucleus</keyword>
<keyword evidence="2" id="KW-0159">Chromosome partition</keyword>
<dbReference type="Pfam" id="PF08514">
    <property type="entry name" value="STAG"/>
    <property type="match status" value="1"/>
</dbReference>
<dbReference type="OrthoDB" id="498590at2759"/>
<comment type="similarity">
    <text evidence="1 2">Belongs to the SCC3 family.</text>
</comment>
<dbReference type="GO" id="GO:0000775">
    <property type="term" value="C:chromosome, centromeric region"/>
    <property type="evidence" value="ECO:0007669"/>
    <property type="project" value="UniProtKB-SubCell"/>
</dbReference>
<evidence type="ECO:0000313" key="5">
    <source>
        <dbReference type="Proteomes" id="UP000504632"/>
    </source>
</evidence>
<dbReference type="GO" id="GO:0007059">
    <property type="term" value="P:chromosome segregation"/>
    <property type="evidence" value="ECO:0007669"/>
    <property type="project" value="UniProtKB-KW"/>
</dbReference>
<dbReference type="GO" id="GO:0005634">
    <property type="term" value="C:nucleus"/>
    <property type="evidence" value="ECO:0007669"/>
    <property type="project" value="UniProtKB-SubCell"/>
</dbReference>
<dbReference type="CTD" id="10734"/>
<comment type="subcellular location">
    <subcellularLocation>
        <location evidence="2">Nucleus</location>
    </subcellularLocation>
    <subcellularLocation>
        <location evidence="2">Chromosome</location>
    </subcellularLocation>
    <subcellularLocation>
        <location evidence="2">Chromosome</location>
        <location evidence="2">Centromere</location>
    </subcellularLocation>
</comment>
<dbReference type="InParanoid" id="A0A6J2ULP4"/>
<keyword evidence="5" id="KW-1185">Reference proteome</keyword>
<keyword evidence="2" id="KW-0132">Cell division</keyword>
<dbReference type="InterPro" id="IPR013721">
    <property type="entry name" value="STAG"/>
</dbReference>
<feature type="domain" description="SCD" evidence="4">
    <location>
        <begin position="304"/>
        <end position="389"/>
    </location>
</feature>
<evidence type="ECO:0000256" key="2">
    <source>
        <dbReference type="RuleBase" id="RU369063"/>
    </source>
</evidence>
<sequence length="1226" mass="139472">MSQLNESDLDSVEEKTETSESDSDFEIQLKSAKRKGTVSQGTVPSKKFRHKAASRSASSSNQSDTQQTTPHLTPLRKITRQTTHNERKETTAGQMYEAVKAGRSALVTVIDEWLDDYKRDREAGLLELINFVVHCCGCKGIVTKEMFNNLQNADIISQLTKEFNEDSVTYPLSSVGPQWRRFRSGLCEFVALLVRRCQNSLLYDEFLFSSLLALLIGLADSQVRAFRHTSTLIVMKLMSAVVEVAAVVFAQAEMTRRRSELEKNKKAELRATERVEELQASYQELLEHQEELFSMINSVFKGVFVHRYRDNVPEIRTICMEEIGLWLREYPTYFLSDGHLKYLGWMLHDKQAPVRLQCVLALQRLYQEKDFIGRLELFTSRFRERMVNMVLDKDFDVAVEAIKLLLLVQERTEDGLSEEECSHVYPLVFATHGGLAAAAGEFLYYQLYREVNQVLTEEGSDKRRITFLNLLTCFFIQSKYHEHGAYLVDSLWTVAGTELRDWDMMTSLLLHDKGDGQGLEDEEEGALVELMICAVRQASEATPPVARAQGKRNLSMKDKKVQAQDRRRLTNHFIPLLPQLLSKYSADADKVSCLLRAPLYFDLKAYGSTGRLEKYLEQLMIQLCGIVEKHTDECVLEACARVACVLCEDTYTFSVRMQRAVSQLLDRTVECFTSLLDELLQGTADEDELFSAAASLKRIAAFSSARDMTTLKVFESCLMLLKCGVESREVEKELMVPALRCAGFHLLWEKVKITNTNTQTSKAELKRLRGEVHSFCVLCQNCLSLGQAEIRDQAFVLLCDLLIIFSDGSVRVRPELQAVVYAPDDSVRAEMASFVLDYVFSQPEDEIIYEAEMKLALLQRRRNQLAGYCKLILYGVLEIRAAADVLKYYSKFYRDYGDIIKETLSKLKMISQVESAKTVGLCLQQVSKSAYTCTPPCVCVVDRLCEMFSDRDEQHHAEEMKEIKELAKRLSMSFGINLHRIRKPLLALHQDGLRFAFGRAEQQIHPPPNLAFLEILSEFSYKLVRQDRTQLLGYLQHVRGSITGECVKMYERSLHSGTRGSPALSLQGTPAKKRRKTMAQGSVLSVDEGSQLAGSVLSSLPTPTLTSTAHVERLPRPASPSVVSPRSYHEPSSEHDSVDDFTKGSLRRKVNATRKQHISSERSEPDIDSQLNMLSLIEEYHEEEEDEVEEEAMFEEFEENDDSDFETGYSLPSTRRCSSYLEDLFE</sequence>
<dbReference type="GO" id="GO:0003682">
    <property type="term" value="F:chromatin binding"/>
    <property type="evidence" value="ECO:0007669"/>
    <property type="project" value="TreeGrafter"/>
</dbReference>
<dbReference type="RefSeq" id="XP_030621225.1">
    <property type="nucleotide sequence ID" value="XM_030765365.1"/>
</dbReference>
<evidence type="ECO:0000259" key="4">
    <source>
        <dbReference type="PROSITE" id="PS51425"/>
    </source>
</evidence>
<dbReference type="GO" id="GO:0007062">
    <property type="term" value="P:sister chromatid cohesion"/>
    <property type="evidence" value="ECO:0007669"/>
    <property type="project" value="UniProtKB-UniRule"/>
</dbReference>
<feature type="compositionally biased region" description="Basic and acidic residues" evidence="3">
    <location>
        <begin position="1127"/>
        <end position="1142"/>
    </location>
</feature>
<reference evidence="6" key="1">
    <citation type="submission" date="2025-08" db="UniProtKB">
        <authorList>
            <consortium name="RefSeq"/>
        </authorList>
    </citation>
    <scope>IDENTIFICATION</scope>
</reference>
<dbReference type="Pfam" id="PF21581">
    <property type="entry name" value="SCD"/>
    <property type="match status" value="1"/>
</dbReference>
<comment type="function">
    <text evidence="2">Component of cohesin complex, a complex required for the cohesion of sister chromatids after DNA replication. The cohesin complex apparently forms a large proteinaceous ring within which sister chromatids can be trapped. At anaphase, the complex is cleaved and dissociates from chromatin, allowing sister chromatids to segregate.</text>
</comment>
<evidence type="ECO:0000256" key="3">
    <source>
        <dbReference type="SAM" id="MobiDB-lite"/>
    </source>
</evidence>
<comment type="subunit">
    <text evidence="2">Part of the cohesin complex which is composed of a heterodimer between a SMC1 protein (SMC1A or SMC1B) and SMC3, which are attached via their hinge domain, and RAD21 which link them at their heads, and one STAG protein.</text>
</comment>
<dbReference type="InterPro" id="IPR020839">
    <property type="entry name" value="SCD"/>
</dbReference>
<keyword evidence="2" id="KW-0131">Cell cycle</keyword>
<dbReference type="InterPro" id="IPR056396">
    <property type="entry name" value="HEAT_SCC3-SA"/>
</dbReference>
<organism evidence="5 6">
    <name type="scientific">Chanos chanos</name>
    <name type="common">Milkfish</name>
    <name type="synonym">Mugil chanos</name>
    <dbReference type="NCBI Taxonomy" id="29144"/>
    <lineage>
        <taxon>Eukaryota</taxon>
        <taxon>Metazoa</taxon>
        <taxon>Chordata</taxon>
        <taxon>Craniata</taxon>
        <taxon>Vertebrata</taxon>
        <taxon>Euteleostomi</taxon>
        <taxon>Actinopterygii</taxon>
        <taxon>Neopterygii</taxon>
        <taxon>Teleostei</taxon>
        <taxon>Ostariophysi</taxon>
        <taxon>Gonorynchiformes</taxon>
        <taxon>Chanidae</taxon>
        <taxon>Chanos</taxon>
    </lineage>
</organism>
<feature type="region of interest" description="Disordered" evidence="3">
    <location>
        <begin position="1"/>
        <end position="90"/>
    </location>
</feature>
<dbReference type="GO" id="GO:0000785">
    <property type="term" value="C:chromatin"/>
    <property type="evidence" value="ECO:0007669"/>
    <property type="project" value="UniProtKB-UniRule"/>
</dbReference>
<dbReference type="PANTHER" id="PTHR11199">
    <property type="entry name" value="STROMAL ANTIGEN"/>
    <property type="match status" value="1"/>
</dbReference>
<dbReference type="Pfam" id="PF24571">
    <property type="entry name" value="HEAT_SCC3-SA"/>
    <property type="match status" value="1"/>
</dbReference>
<evidence type="ECO:0000256" key="1">
    <source>
        <dbReference type="ARBA" id="ARBA00005486"/>
    </source>
</evidence>
<feature type="region of interest" description="Disordered" evidence="3">
    <location>
        <begin position="1053"/>
        <end position="1083"/>
    </location>
</feature>
<dbReference type="PROSITE" id="PS51425">
    <property type="entry name" value="SCD"/>
    <property type="match status" value="1"/>
</dbReference>
<protein>
    <recommendedName>
        <fullName evidence="2">Cohesin subunit SA</fullName>
    </recommendedName>
    <alternativeName>
        <fullName evidence="2">SCC3 homolog</fullName>
    </alternativeName>
    <alternativeName>
        <fullName evidence="2">Stromal antigen</fullName>
    </alternativeName>
</protein>
<dbReference type="AlphaFoldDB" id="A0A6J2ULP4"/>
<dbReference type="GO" id="GO:0008278">
    <property type="term" value="C:cohesin complex"/>
    <property type="evidence" value="ECO:0007669"/>
    <property type="project" value="UniProtKB-UniRule"/>
</dbReference>
<feature type="region of interest" description="Disordered" evidence="3">
    <location>
        <begin position="1095"/>
        <end position="1167"/>
    </location>
</feature>
<name>A0A6J2ULP4_CHACN</name>
<gene>
    <name evidence="6" type="primary">stag3</name>
</gene>
<dbReference type="PANTHER" id="PTHR11199:SF10">
    <property type="entry name" value="COHESIN SUBUNIT SA"/>
    <property type="match status" value="1"/>
</dbReference>
<dbReference type="SUPFAM" id="SSF48371">
    <property type="entry name" value="ARM repeat"/>
    <property type="match status" value="1"/>
</dbReference>